<dbReference type="RefSeq" id="WP_379318737.1">
    <property type="nucleotide sequence ID" value="NZ_JBHTLM010000005.1"/>
</dbReference>
<dbReference type="NCBIfam" id="TIGR00099">
    <property type="entry name" value="Cof-subfamily"/>
    <property type="match status" value="1"/>
</dbReference>
<sequence>MRTKTIFFDIDGTLYDHEKQVPASTKEAIRKLQELGHQVAIATGRAPFMFEDLRRELGIDSYVSLNGQYVVYEGNVIYQNPIDRSTLKNLTLFAESKDHPVAYMDDKAMKLNIEHHVDVETSMGTLKFDVPEHDPEYYLGHDIYQAMVFCAEEYEEAYRKEYPALRFVRWHVVCMDVMPGIGSKAHGIAQMLNLVGVDKADTYAFGDGLNDIEMLQYVGHGIAMGNAHEEVKRSASFVTKNVDDNGIQFGLQHMGLL</sequence>
<dbReference type="Proteomes" id="UP001597262">
    <property type="component" value="Unassembled WGS sequence"/>
</dbReference>
<dbReference type="InterPro" id="IPR023214">
    <property type="entry name" value="HAD_sf"/>
</dbReference>
<dbReference type="CDD" id="cd07517">
    <property type="entry name" value="HAD_HPP"/>
    <property type="match status" value="1"/>
</dbReference>
<dbReference type="SFLD" id="SFLDG01140">
    <property type="entry name" value="C2.B:_Phosphomannomutase_and_P"/>
    <property type="match status" value="1"/>
</dbReference>
<comment type="caution">
    <text evidence="1">The sequence shown here is derived from an EMBL/GenBank/DDBJ whole genome shotgun (WGS) entry which is preliminary data.</text>
</comment>
<dbReference type="PROSITE" id="PS01229">
    <property type="entry name" value="COF_2"/>
    <property type="match status" value="1"/>
</dbReference>
<dbReference type="PANTHER" id="PTHR10000:SF25">
    <property type="entry name" value="PHOSPHATASE YKRA-RELATED"/>
    <property type="match status" value="1"/>
</dbReference>
<dbReference type="EMBL" id="JBHTLM010000005">
    <property type="protein sequence ID" value="MFD1176390.1"/>
    <property type="molecule type" value="Genomic_DNA"/>
</dbReference>
<keyword evidence="1" id="KW-0378">Hydrolase</keyword>
<dbReference type="SFLD" id="SFLDG01144">
    <property type="entry name" value="C2.B.4:_PGP_Like"/>
    <property type="match status" value="1"/>
</dbReference>
<dbReference type="InterPro" id="IPR006379">
    <property type="entry name" value="HAD-SF_hydro_IIB"/>
</dbReference>
<evidence type="ECO:0000313" key="2">
    <source>
        <dbReference type="Proteomes" id="UP001597262"/>
    </source>
</evidence>
<evidence type="ECO:0000313" key="1">
    <source>
        <dbReference type="EMBL" id="MFD1176390.1"/>
    </source>
</evidence>
<dbReference type="Pfam" id="PF08282">
    <property type="entry name" value="Hydrolase_3"/>
    <property type="match status" value="1"/>
</dbReference>
<name>A0ABW3RXC6_9BACL</name>
<organism evidence="1 2">
    <name type="scientific">Paenibacillus puldeungensis</name>
    <dbReference type="NCBI Taxonomy" id="696536"/>
    <lineage>
        <taxon>Bacteria</taxon>
        <taxon>Bacillati</taxon>
        <taxon>Bacillota</taxon>
        <taxon>Bacilli</taxon>
        <taxon>Bacillales</taxon>
        <taxon>Paenibacillaceae</taxon>
        <taxon>Paenibacillus</taxon>
    </lineage>
</organism>
<dbReference type="InterPro" id="IPR036412">
    <property type="entry name" value="HAD-like_sf"/>
</dbReference>
<accession>A0ABW3RXC6</accession>
<reference evidence="2" key="1">
    <citation type="journal article" date="2019" name="Int. J. Syst. Evol. Microbiol.">
        <title>The Global Catalogue of Microorganisms (GCM) 10K type strain sequencing project: providing services to taxonomists for standard genome sequencing and annotation.</title>
        <authorList>
            <consortium name="The Broad Institute Genomics Platform"/>
            <consortium name="The Broad Institute Genome Sequencing Center for Infectious Disease"/>
            <person name="Wu L."/>
            <person name="Ma J."/>
        </authorList>
    </citation>
    <scope>NUCLEOTIDE SEQUENCE [LARGE SCALE GENOMIC DNA]</scope>
    <source>
        <strain evidence="2">CCUG 59189</strain>
    </source>
</reference>
<dbReference type="Gene3D" id="3.30.1240.10">
    <property type="match status" value="1"/>
</dbReference>
<protein>
    <submittedName>
        <fullName evidence="1">Cof-type HAD-IIB family hydrolase</fullName>
    </submittedName>
</protein>
<gene>
    <name evidence="1" type="ORF">ACFQ3W_08765</name>
</gene>
<dbReference type="SFLD" id="SFLDS00003">
    <property type="entry name" value="Haloacid_Dehalogenase"/>
    <property type="match status" value="1"/>
</dbReference>
<dbReference type="SUPFAM" id="SSF56784">
    <property type="entry name" value="HAD-like"/>
    <property type="match status" value="1"/>
</dbReference>
<keyword evidence="2" id="KW-1185">Reference proteome</keyword>
<dbReference type="Gene3D" id="3.40.50.1000">
    <property type="entry name" value="HAD superfamily/HAD-like"/>
    <property type="match status" value="1"/>
</dbReference>
<dbReference type="GO" id="GO:0016787">
    <property type="term" value="F:hydrolase activity"/>
    <property type="evidence" value="ECO:0007669"/>
    <property type="project" value="UniProtKB-KW"/>
</dbReference>
<proteinExistence type="predicted"/>
<dbReference type="InterPro" id="IPR000150">
    <property type="entry name" value="Cof"/>
</dbReference>
<dbReference type="PANTHER" id="PTHR10000">
    <property type="entry name" value="PHOSPHOSERINE PHOSPHATASE"/>
    <property type="match status" value="1"/>
</dbReference>
<dbReference type="NCBIfam" id="TIGR01484">
    <property type="entry name" value="HAD-SF-IIB"/>
    <property type="match status" value="1"/>
</dbReference>